<proteinExistence type="predicted"/>
<keyword evidence="4" id="KW-0597">Phosphoprotein</keyword>
<evidence type="ECO:0000256" key="4">
    <source>
        <dbReference type="ARBA" id="ARBA00022553"/>
    </source>
</evidence>
<dbReference type="GO" id="GO:0000155">
    <property type="term" value="F:phosphorelay sensor kinase activity"/>
    <property type="evidence" value="ECO:0007669"/>
    <property type="project" value="InterPro"/>
</dbReference>
<evidence type="ECO:0000256" key="8">
    <source>
        <dbReference type="ARBA" id="ARBA00022989"/>
    </source>
</evidence>
<gene>
    <name evidence="14" type="ordered locus">Sinac_0425</name>
</gene>
<keyword evidence="6" id="KW-0812">Transmembrane</keyword>
<dbReference type="Gene3D" id="1.10.287.130">
    <property type="match status" value="1"/>
</dbReference>
<evidence type="ECO:0000313" key="14">
    <source>
        <dbReference type="EMBL" id="AGA24864.1"/>
    </source>
</evidence>
<dbReference type="PROSITE" id="PS50109">
    <property type="entry name" value="HIS_KIN"/>
    <property type="match status" value="1"/>
</dbReference>
<dbReference type="InterPro" id="IPR036097">
    <property type="entry name" value="HisK_dim/P_sf"/>
</dbReference>
<evidence type="ECO:0000256" key="2">
    <source>
        <dbReference type="ARBA" id="ARBA00004370"/>
    </source>
</evidence>
<dbReference type="InterPro" id="IPR004358">
    <property type="entry name" value="Sig_transdc_His_kin-like_C"/>
</dbReference>
<dbReference type="OrthoDB" id="9786919at2"/>
<dbReference type="Gene3D" id="3.30.565.10">
    <property type="entry name" value="Histidine kinase-like ATPase, C-terminal domain"/>
    <property type="match status" value="1"/>
</dbReference>
<keyword evidence="10" id="KW-0472">Membrane</keyword>
<dbReference type="SMART" id="SM00388">
    <property type="entry name" value="HisKA"/>
    <property type="match status" value="1"/>
</dbReference>
<feature type="domain" description="HAMP" evidence="13">
    <location>
        <begin position="199"/>
        <end position="252"/>
    </location>
</feature>
<feature type="domain" description="Histidine kinase" evidence="12">
    <location>
        <begin position="260"/>
        <end position="476"/>
    </location>
</feature>
<dbReference type="PANTHER" id="PTHR45436">
    <property type="entry name" value="SENSOR HISTIDINE KINASE YKOH"/>
    <property type="match status" value="1"/>
</dbReference>
<comment type="catalytic activity">
    <reaction evidence="1">
        <text>ATP + protein L-histidine = ADP + protein N-phospho-L-histidine.</text>
        <dbReference type="EC" id="2.7.13.3"/>
    </reaction>
</comment>
<evidence type="ECO:0000259" key="13">
    <source>
        <dbReference type="PROSITE" id="PS50885"/>
    </source>
</evidence>
<keyword evidence="8" id="KW-1133">Transmembrane helix</keyword>
<reference evidence="14 15" key="1">
    <citation type="submission" date="2012-02" db="EMBL/GenBank/DDBJ databases">
        <title>Complete sequence of chromosome of Singulisphaera acidiphila DSM 18658.</title>
        <authorList>
            <consortium name="US DOE Joint Genome Institute (JGI-PGF)"/>
            <person name="Lucas S."/>
            <person name="Copeland A."/>
            <person name="Lapidus A."/>
            <person name="Glavina del Rio T."/>
            <person name="Dalin E."/>
            <person name="Tice H."/>
            <person name="Bruce D."/>
            <person name="Goodwin L."/>
            <person name="Pitluck S."/>
            <person name="Peters L."/>
            <person name="Ovchinnikova G."/>
            <person name="Chertkov O."/>
            <person name="Kyrpides N."/>
            <person name="Mavromatis K."/>
            <person name="Ivanova N."/>
            <person name="Brettin T."/>
            <person name="Detter J.C."/>
            <person name="Han C."/>
            <person name="Larimer F."/>
            <person name="Land M."/>
            <person name="Hauser L."/>
            <person name="Markowitz V."/>
            <person name="Cheng J.-F."/>
            <person name="Hugenholtz P."/>
            <person name="Woyke T."/>
            <person name="Wu D."/>
            <person name="Tindall B."/>
            <person name="Pomrenke H."/>
            <person name="Brambilla E."/>
            <person name="Klenk H.-P."/>
            <person name="Eisen J.A."/>
        </authorList>
    </citation>
    <scope>NUCLEOTIDE SEQUENCE [LARGE SCALE GENOMIC DNA]</scope>
    <source>
        <strain evidence="15">ATCC BAA-1392 / DSM 18658 / VKM B-2454 / MOB10</strain>
    </source>
</reference>
<evidence type="ECO:0000256" key="5">
    <source>
        <dbReference type="ARBA" id="ARBA00022679"/>
    </source>
</evidence>
<dbReference type="InterPro" id="IPR036890">
    <property type="entry name" value="HATPase_C_sf"/>
</dbReference>
<dbReference type="AlphaFoldDB" id="L0D651"/>
<evidence type="ECO:0000256" key="1">
    <source>
        <dbReference type="ARBA" id="ARBA00000085"/>
    </source>
</evidence>
<dbReference type="Pfam" id="PF00512">
    <property type="entry name" value="HisKA"/>
    <property type="match status" value="1"/>
</dbReference>
<evidence type="ECO:0000256" key="6">
    <source>
        <dbReference type="ARBA" id="ARBA00022692"/>
    </source>
</evidence>
<dbReference type="SMART" id="SM00387">
    <property type="entry name" value="HATPase_c"/>
    <property type="match status" value="1"/>
</dbReference>
<evidence type="ECO:0000259" key="12">
    <source>
        <dbReference type="PROSITE" id="PS50109"/>
    </source>
</evidence>
<dbReference type="SMART" id="SM00304">
    <property type="entry name" value="HAMP"/>
    <property type="match status" value="1"/>
</dbReference>
<evidence type="ECO:0000256" key="10">
    <source>
        <dbReference type="ARBA" id="ARBA00023136"/>
    </source>
</evidence>
<evidence type="ECO:0000256" key="9">
    <source>
        <dbReference type="ARBA" id="ARBA00023012"/>
    </source>
</evidence>
<protein>
    <recommendedName>
        <fullName evidence="3">histidine kinase</fullName>
        <ecNumber evidence="3">2.7.13.3</ecNumber>
    </recommendedName>
</protein>
<dbReference type="Gene3D" id="6.10.340.10">
    <property type="match status" value="1"/>
</dbReference>
<keyword evidence="9" id="KW-0902">Two-component regulatory system</keyword>
<dbReference type="SUPFAM" id="SSF158472">
    <property type="entry name" value="HAMP domain-like"/>
    <property type="match status" value="1"/>
</dbReference>
<dbReference type="Pfam" id="PF00672">
    <property type="entry name" value="HAMP"/>
    <property type="match status" value="1"/>
</dbReference>
<evidence type="ECO:0000313" key="15">
    <source>
        <dbReference type="Proteomes" id="UP000010798"/>
    </source>
</evidence>
<dbReference type="SUPFAM" id="SSF55874">
    <property type="entry name" value="ATPase domain of HSP90 chaperone/DNA topoisomerase II/histidine kinase"/>
    <property type="match status" value="1"/>
</dbReference>
<dbReference type="PANTHER" id="PTHR45436:SF5">
    <property type="entry name" value="SENSOR HISTIDINE KINASE TRCS"/>
    <property type="match status" value="1"/>
</dbReference>
<name>L0D651_SINAD</name>
<dbReference type="InterPro" id="IPR003594">
    <property type="entry name" value="HATPase_dom"/>
</dbReference>
<dbReference type="InterPro" id="IPR005467">
    <property type="entry name" value="His_kinase_dom"/>
</dbReference>
<dbReference type="InterPro" id="IPR003661">
    <property type="entry name" value="HisK_dim/P_dom"/>
</dbReference>
<sequence>MSLASRLSMSFLAALAIVLIGFSATLDGLAVHHLYRLIDERLDSALTTLTAAAEVGPEGVEWEPDERVLGVGLDAGADQLRWVVRDAGGRLIDRSPNLNPRRLSLDLPEEPTAGRFSGRDGRPWMVKSRRLTVSDALQGKEPVDSPEALARGRHSALILVAYAPLGPTEATLNRLRLTLIALSTALWLVAAAVNRRLCRRGLAPLTEMAMAARDADAEDRRERLPVPKTGDELEDLGQAFNGLLDRLHETLQQQRRFTGDASHQLRTPLAGLLGQVDVVLRRDRPPEEYRRVLGIVRHKAVHLQQIIESLLFLARTEAEAGRPEPVVIDLACWVPEHLGGWSGHARGSDLRMEASCPGPLWVRVHPLLLAQAVDNLLDNACKYSPQNTSILVRTGRQGGLVSLAVKDQGDGLSAEGQARAFEPFYRAPEAARRDQRGVGLGLAVARRIVTAFGGTISAQGALGQGSCFTIELPAAPVPPPLQEDPVAPQPVATADRPPG</sequence>
<dbReference type="GO" id="GO:0005886">
    <property type="term" value="C:plasma membrane"/>
    <property type="evidence" value="ECO:0007669"/>
    <property type="project" value="TreeGrafter"/>
</dbReference>
<dbReference type="InterPro" id="IPR003660">
    <property type="entry name" value="HAMP_dom"/>
</dbReference>
<comment type="subcellular location">
    <subcellularLocation>
        <location evidence="2">Membrane</location>
    </subcellularLocation>
</comment>
<dbReference type="EC" id="2.7.13.3" evidence="3"/>
<evidence type="ECO:0000256" key="11">
    <source>
        <dbReference type="SAM" id="MobiDB-lite"/>
    </source>
</evidence>
<dbReference type="EMBL" id="CP003364">
    <property type="protein sequence ID" value="AGA24864.1"/>
    <property type="molecule type" value="Genomic_DNA"/>
</dbReference>
<dbReference type="SUPFAM" id="SSF47384">
    <property type="entry name" value="Homodimeric domain of signal transducing histidine kinase"/>
    <property type="match status" value="1"/>
</dbReference>
<dbReference type="HOGENOM" id="CLU_000445_89_6_0"/>
<dbReference type="STRING" id="886293.Sinac_0425"/>
<keyword evidence="5" id="KW-0808">Transferase</keyword>
<dbReference type="CDD" id="cd00082">
    <property type="entry name" value="HisKA"/>
    <property type="match status" value="1"/>
</dbReference>
<dbReference type="Proteomes" id="UP000010798">
    <property type="component" value="Chromosome"/>
</dbReference>
<dbReference type="Pfam" id="PF02518">
    <property type="entry name" value="HATPase_c"/>
    <property type="match status" value="1"/>
</dbReference>
<accession>L0D651</accession>
<evidence type="ECO:0000256" key="7">
    <source>
        <dbReference type="ARBA" id="ARBA00022777"/>
    </source>
</evidence>
<dbReference type="PROSITE" id="PS50885">
    <property type="entry name" value="HAMP"/>
    <property type="match status" value="1"/>
</dbReference>
<dbReference type="RefSeq" id="WP_015244049.1">
    <property type="nucleotide sequence ID" value="NC_019892.1"/>
</dbReference>
<dbReference type="KEGG" id="saci:Sinac_0425"/>
<keyword evidence="15" id="KW-1185">Reference proteome</keyword>
<organism evidence="14 15">
    <name type="scientific">Singulisphaera acidiphila (strain ATCC BAA-1392 / DSM 18658 / VKM B-2454 / MOB10)</name>
    <dbReference type="NCBI Taxonomy" id="886293"/>
    <lineage>
        <taxon>Bacteria</taxon>
        <taxon>Pseudomonadati</taxon>
        <taxon>Planctomycetota</taxon>
        <taxon>Planctomycetia</taxon>
        <taxon>Isosphaerales</taxon>
        <taxon>Isosphaeraceae</taxon>
        <taxon>Singulisphaera</taxon>
    </lineage>
</organism>
<keyword evidence="7 14" id="KW-0418">Kinase</keyword>
<feature type="region of interest" description="Disordered" evidence="11">
    <location>
        <begin position="474"/>
        <end position="499"/>
    </location>
</feature>
<dbReference type="eggNOG" id="COG2205">
    <property type="taxonomic scope" value="Bacteria"/>
</dbReference>
<evidence type="ECO:0000256" key="3">
    <source>
        <dbReference type="ARBA" id="ARBA00012438"/>
    </source>
</evidence>
<dbReference type="PRINTS" id="PR00344">
    <property type="entry name" value="BCTRLSENSOR"/>
</dbReference>
<dbReference type="InterPro" id="IPR050428">
    <property type="entry name" value="TCS_sensor_his_kinase"/>
</dbReference>